<reference evidence="2 3" key="1">
    <citation type="submission" date="2023-03" db="EMBL/GenBank/DDBJ databases">
        <title>WGS of Gossypium arboreum.</title>
        <authorList>
            <person name="Yu D."/>
        </authorList>
    </citation>
    <scope>NUCLEOTIDE SEQUENCE [LARGE SCALE GENOMIC DNA]</scope>
    <source>
        <tissue evidence="2">Leaf</tissue>
    </source>
</reference>
<dbReference type="Proteomes" id="UP001358586">
    <property type="component" value="Chromosome 12"/>
</dbReference>
<dbReference type="InterPro" id="IPR044730">
    <property type="entry name" value="RNase_H-like_dom_plant"/>
</dbReference>
<dbReference type="InterPro" id="IPR052929">
    <property type="entry name" value="RNase_H-like_EbsB-rel"/>
</dbReference>
<evidence type="ECO:0000259" key="1">
    <source>
        <dbReference type="Pfam" id="PF13456"/>
    </source>
</evidence>
<dbReference type="InterPro" id="IPR036397">
    <property type="entry name" value="RNaseH_sf"/>
</dbReference>
<dbReference type="PANTHER" id="PTHR47074">
    <property type="entry name" value="BNAC02G40300D PROTEIN"/>
    <property type="match status" value="1"/>
</dbReference>
<name>A0ABR0MNR4_GOSAR</name>
<dbReference type="EMBL" id="JARKNE010000012">
    <property type="protein sequence ID" value="KAK5775010.1"/>
    <property type="molecule type" value="Genomic_DNA"/>
</dbReference>
<dbReference type="Pfam" id="PF13456">
    <property type="entry name" value="RVT_3"/>
    <property type="match status" value="1"/>
</dbReference>
<comment type="caution">
    <text evidence="2">The sequence shown here is derived from an EMBL/GenBank/DDBJ whole genome shotgun (WGS) entry which is preliminary data.</text>
</comment>
<dbReference type="PANTHER" id="PTHR47074:SF48">
    <property type="entry name" value="POLYNUCLEOTIDYL TRANSFERASE, RIBONUCLEASE H-LIKE SUPERFAMILY PROTEIN"/>
    <property type="match status" value="1"/>
</dbReference>
<dbReference type="Gene3D" id="3.30.420.10">
    <property type="entry name" value="Ribonuclease H-like superfamily/Ribonuclease H"/>
    <property type="match status" value="1"/>
</dbReference>
<feature type="domain" description="RNase H type-1" evidence="1">
    <location>
        <begin position="33"/>
        <end position="138"/>
    </location>
</feature>
<dbReference type="SUPFAM" id="SSF53098">
    <property type="entry name" value="Ribonuclease H-like"/>
    <property type="match status" value="1"/>
</dbReference>
<gene>
    <name evidence="2" type="ORF">PVK06_042877</name>
</gene>
<evidence type="ECO:0000313" key="3">
    <source>
        <dbReference type="Proteomes" id="UP001358586"/>
    </source>
</evidence>
<dbReference type="InterPro" id="IPR002156">
    <property type="entry name" value="RNaseH_domain"/>
</dbReference>
<proteinExistence type="predicted"/>
<dbReference type="CDD" id="cd06222">
    <property type="entry name" value="RNase_H_like"/>
    <property type="match status" value="1"/>
</dbReference>
<organism evidence="2 3">
    <name type="scientific">Gossypium arboreum</name>
    <name type="common">Tree cotton</name>
    <name type="synonym">Gossypium nanking</name>
    <dbReference type="NCBI Taxonomy" id="29729"/>
    <lineage>
        <taxon>Eukaryota</taxon>
        <taxon>Viridiplantae</taxon>
        <taxon>Streptophyta</taxon>
        <taxon>Embryophyta</taxon>
        <taxon>Tracheophyta</taxon>
        <taxon>Spermatophyta</taxon>
        <taxon>Magnoliopsida</taxon>
        <taxon>eudicotyledons</taxon>
        <taxon>Gunneridae</taxon>
        <taxon>Pentapetalae</taxon>
        <taxon>rosids</taxon>
        <taxon>malvids</taxon>
        <taxon>Malvales</taxon>
        <taxon>Malvaceae</taxon>
        <taxon>Malvoideae</taxon>
        <taxon>Gossypium</taxon>
    </lineage>
</organism>
<keyword evidence="3" id="KW-1185">Reference proteome</keyword>
<evidence type="ECO:0000313" key="2">
    <source>
        <dbReference type="EMBL" id="KAK5775010.1"/>
    </source>
</evidence>
<sequence>MIPPTLVCKGWKKPPNDFVKVIVDAVILDGCVGYGVIVRDVDGFVLGGCYGFAYKTLDVIWAELEALSIGLKQAETMKISKLIMESDNATLTNTVKKCENDITILGRCVKKECMVLRNFESVYFNWVDCRSNEVADLLLS</sequence>
<accession>A0ABR0MNR4</accession>
<protein>
    <recommendedName>
        <fullName evidence="1">RNase H type-1 domain-containing protein</fullName>
    </recommendedName>
</protein>
<dbReference type="InterPro" id="IPR012337">
    <property type="entry name" value="RNaseH-like_sf"/>
</dbReference>